<organism evidence="2 3">
    <name type="scientific">Capsicum baccatum</name>
    <name type="common">Peruvian pepper</name>
    <dbReference type="NCBI Taxonomy" id="33114"/>
    <lineage>
        <taxon>Eukaryota</taxon>
        <taxon>Viridiplantae</taxon>
        <taxon>Streptophyta</taxon>
        <taxon>Embryophyta</taxon>
        <taxon>Tracheophyta</taxon>
        <taxon>Spermatophyta</taxon>
        <taxon>Magnoliopsida</taxon>
        <taxon>eudicotyledons</taxon>
        <taxon>Gunneridae</taxon>
        <taxon>Pentapetalae</taxon>
        <taxon>asterids</taxon>
        <taxon>lamiids</taxon>
        <taxon>Solanales</taxon>
        <taxon>Solanaceae</taxon>
        <taxon>Solanoideae</taxon>
        <taxon>Capsiceae</taxon>
        <taxon>Capsicum</taxon>
    </lineage>
</organism>
<evidence type="ECO:0000313" key="3">
    <source>
        <dbReference type="Proteomes" id="UP000224567"/>
    </source>
</evidence>
<dbReference type="PANTHER" id="PTHR33127">
    <property type="entry name" value="TRANSMEMBRANE PROTEIN"/>
    <property type="match status" value="1"/>
</dbReference>
<proteinExistence type="predicted"/>
<gene>
    <name evidence="2" type="ORF">CQW23_20580</name>
</gene>
<feature type="domain" description="KIB1-4 beta-propeller" evidence="1">
    <location>
        <begin position="113"/>
        <end position="352"/>
    </location>
</feature>
<reference evidence="3" key="2">
    <citation type="journal article" date="2017" name="J. Anim. Genet.">
        <title>Multiple reference genome sequences of hot pepper reveal the massive evolution of plant disease resistance genes by retroduplication.</title>
        <authorList>
            <person name="Kim S."/>
            <person name="Park J."/>
            <person name="Yeom S.-I."/>
            <person name="Kim Y.-M."/>
            <person name="Seo E."/>
            <person name="Kim K.-T."/>
            <person name="Kim M.-S."/>
            <person name="Lee J.M."/>
            <person name="Cheong K."/>
            <person name="Shin H.-S."/>
            <person name="Kim S.-B."/>
            <person name="Han K."/>
            <person name="Lee J."/>
            <person name="Park M."/>
            <person name="Lee H.-A."/>
            <person name="Lee H.-Y."/>
            <person name="Lee Y."/>
            <person name="Oh S."/>
            <person name="Lee J.H."/>
            <person name="Choi E."/>
            <person name="Choi E."/>
            <person name="Lee S.E."/>
            <person name="Jeon J."/>
            <person name="Kim H."/>
            <person name="Choi G."/>
            <person name="Song H."/>
            <person name="Lee J."/>
            <person name="Lee S.-C."/>
            <person name="Kwon J.-K."/>
            <person name="Lee H.-Y."/>
            <person name="Koo N."/>
            <person name="Hong Y."/>
            <person name="Kim R.W."/>
            <person name="Kang W.-H."/>
            <person name="Huh J.H."/>
            <person name="Kang B.-C."/>
            <person name="Yang T.-J."/>
            <person name="Lee Y.-H."/>
            <person name="Bennetzen J.L."/>
            <person name="Choi D."/>
        </authorList>
    </citation>
    <scope>NUCLEOTIDE SEQUENCE [LARGE SCALE GENOMIC DNA]</scope>
    <source>
        <strain evidence="3">cv. PBC81</strain>
    </source>
</reference>
<name>A0A2G2W922_CAPBA</name>
<dbReference type="PANTHER" id="PTHR33127:SF67">
    <property type="entry name" value="DUF295 DOMAIN-CONTAINING PROTEIN"/>
    <property type="match status" value="1"/>
</dbReference>
<sequence>MGHQKKEEKLDKPQEKAKSFVEPWPNLPQQLLNFIGRQQPDETGHLMQNISFFGVTKSWRAAPKQCSANTRFPWLEISDKDYYQYSKTQEHTLNIPLRPGEYWWFSRRPWDAPWTHFHGCSHGLIVAGGKDPAEYCLLIPTEGNCSYWNIPPWDPTIPFKFATLSSKPYNNYKSWSVLVLTGCSYPLFVVFQPGYKWMKQTSSLVDPNCSKRQLMILTNAVGFEGKFYALSLQGTLVVIEGIECKFQMTKLSRSRAVPSVFSKHFKEYLLESNGEILLIFLISEQSTRRVDKVEVFKLRMDDHISWLKLDNLGNRTLFAGTNCCMWVNASQLGCRSNCVYFIEHATNTWLFYDMGSATISACFDDYGSQTKSPVWEEPVVENKFLDMAPNDKMKQKISSKEESSYVEPWQNLPEKLLNFLKKPRRVHSNLRESIGPAGVTKSWRCASKKCGSIAKSQWLELSNEPQYYCKTQQHTFNLSFADSGFYWWHGRTRPRYDPWKHFHCYSPLSILDGKKIPIDYCFLNSSKGRYGHWGIPPSDRKKPFSFPYSIYSWSCCCFPKFVVYHLGQNQKWMNQECNQNGLIDPNDPKGQLIQFSNAIFFDREFYALSLQGTLAVIQESQEYQFQVTRLSRKQAIPSNYSKHFIEYFLESDGEILLIFLISEGSNRTVDKVEVFKLQIEDLSWLKLDNLGDRTLFAGINCCISVPASQIGCRNNCVYFTHRLIDGWRIYDMRSGCIAPCYDDTGCEVANPVWEEPITGKSSRRRKKYL</sequence>
<comment type="caution">
    <text evidence="2">The sequence shown here is derived from an EMBL/GenBank/DDBJ whole genome shotgun (WGS) entry which is preliminary data.</text>
</comment>
<protein>
    <recommendedName>
        <fullName evidence="1">KIB1-4 beta-propeller domain-containing protein</fullName>
    </recommendedName>
</protein>
<keyword evidence="3" id="KW-1185">Reference proteome</keyword>
<dbReference type="AlphaFoldDB" id="A0A2G2W922"/>
<reference evidence="2 3" key="1">
    <citation type="journal article" date="2017" name="Genome Biol.">
        <title>New reference genome sequences of hot pepper reveal the massive evolution of plant disease-resistance genes by retroduplication.</title>
        <authorList>
            <person name="Kim S."/>
            <person name="Park J."/>
            <person name="Yeom S.I."/>
            <person name="Kim Y.M."/>
            <person name="Seo E."/>
            <person name="Kim K.T."/>
            <person name="Kim M.S."/>
            <person name="Lee J.M."/>
            <person name="Cheong K."/>
            <person name="Shin H.S."/>
            <person name="Kim S.B."/>
            <person name="Han K."/>
            <person name="Lee J."/>
            <person name="Park M."/>
            <person name="Lee H.A."/>
            <person name="Lee H.Y."/>
            <person name="Lee Y."/>
            <person name="Oh S."/>
            <person name="Lee J.H."/>
            <person name="Choi E."/>
            <person name="Choi E."/>
            <person name="Lee S.E."/>
            <person name="Jeon J."/>
            <person name="Kim H."/>
            <person name="Choi G."/>
            <person name="Song H."/>
            <person name="Lee J."/>
            <person name="Lee S.C."/>
            <person name="Kwon J.K."/>
            <person name="Lee H.Y."/>
            <person name="Koo N."/>
            <person name="Hong Y."/>
            <person name="Kim R.W."/>
            <person name="Kang W.H."/>
            <person name="Huh J.H."/>
            <person name="Kang B.C."/>
            <person name="Yang T.J."/>
            <person name="Lee Y.H."/>
            <person name="Bennetzen J.L."/>
            <person name="Choi D."/>
        </authorList>
    </citation>
    <scope>NUCLEOTIDE SEQUENCE [LARGE SCALE GENOMIC DNA]</scope>
    <source>
        <strain evidence="3">cv. PBC81</strain>
    </source>
</reference>
<dbReference type="Pfam" id="PF03478">
    <property type="entry name" value="Beta-prop_KIB1-4"/>
    <property type="match status" value="2"/>
</dbReference>
<feature type="domain" description="KIB1-4 beta-propeller" evidence="1">
    <location>
        <begin position="558"/>
        <end position="725"/>
    </location>
</feature>
<dbReference type="Proteomes" id="UP000224567">
    <property type="component" value="Unassembled WGS sequence"/>
</dbReference>
<evidence type="ECO:0000259" key="1">
    <source>
        <dbReference type="Pfam" id="PF03478"/>
    </source>
</evidence>
<dbReference type="InterPro" id="IPR005174">
    <property type="entry name" value="KIB1-4_b-propeller"/>
</dbReference>
<accession>A0A2G2W922</accession>
<dbReference type="EMBL" id="MLFT02000008">
    <property type="protein sequence ID" value="PHT41726.1"/>
    <property type="molecule type" value="Genomic_DNA"/>
</dbReference>
<dbReference type="OrthoDB" id="1264317at2759"/>
<evidence type="ECO:0000313" key="2">
    <source>
        <dbReference type="EMBL" id="PHT41726.1"/>
    </source>
</evidence>